<dbReference type="AlphaFoldDB" id="A0A4Q2RJK1"/>
<feature type="compositionally biased region" description="Basic and acidic residues" evidence="1">
    <location>
        <begin position="1"/>
        <end position="11"/>
    </location>
</feature>
<evidence type="ECO:0000313" key="2">
    <source>
        <dbReference type="EMBL" id="RYB06608.1"/>
    </source>
</evidence>
<reference evidence="2 3" key="1">
    <citation type="submission" date="2018-09" db="EMBL/GenBank/DDBJ databases">
        <authorList>
            <person name="Grouzdev D.S."/>
            <person name="Krutkina M.S."/>
        </authorList>
    </citation>
    <scope>NUCLEOTIDE SEQUENCE [LARGE SCALE GENOMIC DNA]</scope>
    <source>
        <strain evidence="2 3">RmlP001</strain>
    </source>
</reference>
<reference evidence="2 3" key="2">
    <citation type="submission" date="2019-02" db="EMBL/GenBank/DDBJ databases">
        <title>'Lichenibacterium ramalinii' gen. nov. sp. nov., 'Lichenibacterium minor' gen. nov. sp. nov.</title>
        <authorList>
            <person name="Pankratov T."/>
        </authorList>
    </citation>
    <scope>NUCLEOTIDE SEQUENCE [LARGE SCALE GENOMIC DNA]</scope>
    <source>
        <strain evidence="2 3">RmlP001</strain>
    </source>
</reference>
<protein>
    <submittedName>
        <fullName evidence="2">Uncharacterized protein</fullName>
    </submittedName>
</protein>
<feature type="region of interest" description="Disordered" evidence="1">
    <location>
        <begin position="1"/>
        <end position="64"/>
    </location>
</feature>
<feature type="compositionally biased region" description="Gly residues" evidence="1">
    <location>
        <begin position="50"/>
        <end position="60"/>
    </location>
</feature>
<name>A0A4Q2RJK1_9HYPH</name>
<gene>
    <name evidence="2" type="ORF">D3272_04535</name>
</gene>
<feature type="compositionally biased region" description="Low complexity" evidence="1">
    <location>
        <begin position="13"/>
        <end position="24"/>
    </location>
</feature>
<evidence type="ECO:0000313" key="3">
    <source>
        <dbReference type="Proteomes" id="UP000289411"/>
    </source>
</evidence>
<comment type="caution">
    <text evidence="2">The sequence shown here is derived from an EMBL/GenBank/DDBJ whole genome shotgun (WGS) entry which is preliminary data.</text>
</comment>
<dbReference type="EMBL" id="QYBC01000003">
    <property type="protein sequence ID" value="RYB06608.1"/>
    <property type="molecule type" value="Genomic_DNA"/>
</dbReference>
<evidence type="ECO:0000256" key="1">
    <source>
        <dbReference type="SAM" id="MobiDB-lite"/>
    </source>
</evidence>
<organism evidence="2 3">
    <name type="scientific">Lichenibacterium ramalinae</name>
    <dbReference type="NCBI Taxonomy" id="2316527"/>
    <lineage>
        <taxon>Bacteria</taxon>
        <taxon>Pseudomonadati</taxon>
        <taxon>Pseudomonadota</taxon>
        <taxon>Alphaproteobacteria</taxon>
        <taxon>Hyphomicrobiales</taxon>
        <taxon>Lichenihabitantaceae</taxon>
        <taxon>Lichenibacterium</taxon>
    </lineage>
</organism>
<keyword evidence="3" id="KW-1185">Reference proteome</keyword>
<proteinExistence type="predicted"/>
<sequence length="80" mass="7952">MDAGDLAERLHAARPASPPSAAARDPGDTLSNEDREPHPSAMPRAAPGRLPGGRHSGGRGGARDAVTVAVAIGAGVPLRG</sequence>
<accession>A0A4Q2RJK1</accession>
<dbReference type="Proteomes" id="UP000289411">
    <property type="component" value="Unassembled WGS sequence"/>
</dbReference>